<proteinExistence type="predicted"/>
<evidence type="ECO:0000313" key="2">
    <source>
        <dbReference type="EMBL" id="MBC5731116.1"/>
    </source>
</evidence>
<dbReference type="EMBL" id="JACOPR010000005">
    <property type="protein sequence ID" value="MBC5731116.1"/>
    <property type="molecule type" value="Genomic_DNA"/>
</dbReference>
<dbReference type="PIRSF" id="PIRSF029215">
    <property type="entry name" value="UCP029215"/>
    <property type="match status" value="1"/>
</dbReference>
<comment type="caution">
    <text evidence="2">The sequence shown here is derived from an EMBL/GenBank/DDBJ whole genome shotgun (WGS) entry which is preliminary data.</text>
</comment>
<dbReference type="Proteomes" id="UP000660021">
    <property type="component" value="Unassembled WGS sequence"/>
</dbReference>
<evidence type="ECO:0000256" key="1">
    <source>
        <dbReference type="SAM" id="MobiDB-lite"/>
    </source>
</evidence>
<reference evidence="2 3" key="1">
    <citation type="submission" date="2020-08" db="EMBL/GenBank/DDBJ databases">
        <title>Genome public.</title>
        <authorList>
            <person name="Liu C."/>
            <person name="Sun Q."/>
        </authorList>
    </citation>
    <scope>NUCLEOTIDE SEQUENCE [LARGE SCALE GENOMIC DNA]</scope>
    <source>
        <strain evidence="2 3">New-38</strain>
    </source>
</reference>
<gene>
    <name evidence="2" type="ORF">H8S34_09775</name>
</gene>
<name>A0ABR7HUH5_9FIRM</name>
<sequence length="395" mass="42401">MALAYYGTNISPNQTETAEGYLICRNVPIARTGQQDYLARELMLDGDPDRIVSVERNPEDVFEAATLASFEGKPVTDGHPPENVGPENFAAYVRGHVQNVRRAGEYIVADLYINDANLASEVRNGVKREVSCGYLCNYEPVGTGFKQSRIRGNHVAIVPRGRAGHDVAIKDAAPEAEKGRKCMRDFWKNILTAFGMAARDASPEELDTMVEAAATALDAAPAGTAPAPEAEPAGAGASPEKDAPPAESAMDKKLDAILDLLAKLMPKEETLHDEADLDDMIEKLAGKKENDPEAAVTVPAEEMEDMSPVSKDAAAELLRRVRPAVASIQDRQQRARVVDALLATLSGGSGMETIVKAAQDSAIKAAEASKRTTYEQACAESQANYDALNPHKGKE</sequence>
<accession>A0ABR7HUH5</accession>
<feature type="region of interest" description="Disordered" evidence="1">
    <location>
        <begin position="220"/>
        <end position="249"/>
    </location>
</feature>
<dbReference type="InterPro" id="IPR016913">
    <property type="entry name" value="UCP029215"/>
</dbReference>
<feature type="compositionally biased region" description="Low complexity" evidence="1">
    <location>
        <begin position="220"/>
        <end position="237"/>
    </location>
</feature>
<dbReference type="Pfam" id="PF09979">
    <property type="entry name" value="DUF2213"/>
    <property type="match status" value="1"/>
</dbReference>
<evidence type="ECO:0000313" key="3">
    <source>
        <dbReference type="Proteomes" id="UP000660021"/>
    </source>
</evidence>
<organism evidence="2 3">
    <name type="scientific">Pseudoflavonifractor hominis</name>
    <dbReference type="NCBI Taxonomy" id="2763059"/>
    <lineage>
        <taxon>Bacteria</taxon>
        <taxon>Bacillati</taxon>
        <taxon>Bacillota</taxon>
        <taxon>Clostridia</taxon>
        <taxon>Eubacteriales</taxon>
        <taxon>Oscillospiraceae</taxon>
        <taxon>Pseudoflavonifractor</taxon>
    </lineage>
</organism>
<feature type="compositionally biased region" description="Basic and acidic residues" evidence="1">
    <location>
        <begin position="239"/>
        <end position="249"/>
    </location>
</feature>
<keyword evidence="3" id="KW-1185">Reference proteome</keyword>
<protein>
    <submittedName>
        <fullName evidence="2">DUF2213 domain-containing protein</fullName>
    </submittedName>
</protein>
<dbReference type="RefSeq" id="WP_186963859.1">
    <property type="nucleotide sequence ID" value="NZ_JACOPR010000005.1"/>
</dbReference>